<dbReference type="Proteomes" id="UP000637578">
    <property type="component" value="Unassembled WGS sequence"/>
</dbReference>
<reference evidence="2" key="1">
    <citation type="journal article" date="2014" name="Int. J. Syst. Evol. Microbiol.">
        <title>Complete genome sequence of Corynebacterium casei LMG S-19264T (=DSM 44701T), isolated from a smear-ripened cheese.</title>
        <authorList>
            <consortium name="US DOE Joint Genome Institute (JGI-PGF)"/>
            <person name="Walter F."/>
            <person name="Albersmeier A."/>
            <person name="Kalinowski J."/>
            <person name="Ruckert C."/>
        </authorList>
    </citation>
    <scope>NUCLEOTIDE SEQUENCE</scope>
    <source>
        <strain evidence="2">CGMCC 4.5737</strain>
    </source>
</reference>
<gene>
    <name evidence="2" type="ORF">GCM10012275_27250</name>
</gene>
<reference evidence="2" key="2">
    <citation type="submission" date="2020-09" db="EMBL/GenBank/DDBJ databases">
        <authorList>
            <person name="Sun Q."/>
            <person name="Zhou Y."/>
        </authorList>
    </citation>
    <scope>NUCLEOTIDE SEQUENCE</scope>
    <source>
        <strain evidence="2">CGMCC 4.5737</strain>
    </source>
</reference>
<evidence type="ECO:0000313" key="2">
    <source>
        <dbReference type="EMBL" id="GGM54664.1"/>
    </source>
</evidence>
<evidence type="ECO:0000256" key="1">
    <source>
        <dbReference type="SAM" id="MobiDB-lite"/>
    </source>
</evidence>
<proteinExistence type="predicted"/>
<feature type="compositionally biased region" description="Basic and acidic residues" evidence="1">
    <location>
        <begin position="1"/>
        <end position="28"/>
    </location>
</feature>
<evidence type="ECO:0000313" key="3">
    <source>
        <dbReference type="Proteomes" id="UP000637578"/>
    </source>
</evidence>
<dbReference type="EMBL" id="BMMK01000011">
    <property type="protein sequence ID" value="GGM54664.1"/>
    <property type="molecule type" value="Genomic_DNA"/>
</dbReference>
<comment type="caution">
    <text evidence="2">The sequence shown here is derived from an EMBL/GenBank/DDBJ whole genome shotgun (WGS) entry which is preliminary data.</text>
</comment>
<accession>A0A8J3CEG7</accession>
<organism evidence="2 3">
    <name type="scientific">Longimycelium tulufanense</name>
    <dbReference type="NCBI Taxonomy" id="907463"/>
    <lineage>
        <taxon>Bacteria</taxon>
        <taxon>Bacillati</taxon>
        <taxon>Actinomycetota</taxon>
        <taxon>Actinomycetes</taxon>
        <taxon>Pseudonocardiales</taxon>
        <taxon>Pseudonocardiaceae</taxon>
        <taxon>Longimycelium</taxon>
    </lineage>
</organism>
<sequence length="130" mass="14167">MTRKAEPRPDGSGHHGRAIRRDDSDNRRTGNRKARAPPNSDPGRARLGRTGKGKGAGWEGRGRGGPHRPRSSQLWDSRRAGARDLPGIRALRAVEPQRLLPGRGGEAESFPLWSAEVLPQRVGVFDVGPE</sequence>
<keyword evidence="3" id="KW-1185">Reference proteome</keyword>
<protein>
    <submittedName>
        <fullName evidence="2">Uncharacterized protein</fullName>
    </submittedName>
</protein>
<feature type="region of interest" description="Disordered" evidence="1">
    <location>
        <begin position="1"/>
        <end position="85"/>
    </location>
</feature>
<dbReference type="AlphaFoldDB" id="A0A8J3CEG7"/>
<name>A0A8J3CEG7_9PSEU</name>